<name>A0A6H5HLP8_9HEMI</name>
<protein>
    <submittedName>
        <fullName evidence="2">Uncharacterized protein</fullName>
    </submittedName>
</protein>
<gene>
    <name evidence="2" type="ORF">NTEN_LOCUS22120</name>
</gene>
<proteinExistence type="predicted"/>
<accession>A0A6H5HLP8</accession>
<evidence type="ECO:0000313" key="3">
    <source>
        <dbReference type="Proteomes" id="UP000479000"/>
    </source>
</evidence>
<dbReference type="Proteomes" id="UP000479000">
    <property type="component" value="Unassembled WGS sequence"/>
</dbReference>
<evidence type="ECO:0000256" key="1">
    <source>
        <dbReference type="SAM" id="MobiDB-lite"/>
    </source>
</evidence>
<keyword evidence="3" id="KW-1185">Reference proteome</keyword>
<feature type="compositionally biased region" description="Basic and acidic residues" evidence="1">
    <location>
        <begin position="73"/>
        <end position="83"/>
    </location>
</feature>
<evidence type="ECO:0000313" key="2">
    <source>
        <dbReference type="EMBL" id="CAB0018211.1"/>
    </source>
</evidence>
<sequence length="102" mass="11432">MTKKDRGKGTREILVVLWCRIQLMVIEQISCPLVMLGKTLMQCTARLRCAMVSAKQTRNLAEIVNLSASEVSRPPDIRGEPAGRHPAQHPFVKLDFNSPVFT</sequence>
<reference evidence="2 3" key="1">
    <citation type="submission" date="2020-02" db="EMBL/GenBank/DDBJ databases">
        <authorList>
            <person name="Ferguson B K."/>
        </authorList>
    </citation>
    <scope>NUCLEOTIDE SEQUENCE [LARGE SCALE GENOMIC DNA]</scope>
</reference>
<dbReference type="AlphaFoldDB" id="A0A6H5HLP8"/>
<dbReference type="EMBL" id="CADCXU010032289">
    <property type="protein sequence ID" value="CAB0018211.1"/>
    <property type="molecule type" value="Genomic_DNA"/>
</dbReference>
<feature type="region of interest" description="Disordered" evidence="1">
    <location>
        <begin position="72"/>
        <end position="102"/>
    </location>
</feature>
<organism evidence="2 3">
    <name type="scientific">Nesidiocoris tenuis</name>
    <dbReference type="NCBI Taxonomy" id="355587"/>
    <lineage>
        <taxon>Eukaryota</taxon>
        <taxon>Metazoa</taxon>
        <taxon>Ecdysozoa</taxon>
        <taxon>Arthropoda</taxon>
        <taxon>Hexapoda</taxon>
        <taxon>Insecta</taxon>
        <taxon>Pterygota</taxon>
        <taxon>Neoptera</taxon>
        <taxon>Paraneoptera</taxon>
        <taxon>Hemiptera</taxon>
        <taxon>Heteroptera</taxon>
        <taxon>Panheteroptera</taxon>
        <taxon>Cimicomorpha</taxon>
        <taxon>Miridae</taxon>
        <taxon>Dicyphina</taxon>
        <taxon>Nesidiocoris</taxon>
    </lineage>
</organism>